<dbReference type="InterPro" id="IPR007749">
    <property type="entry name" value="DUF677"/>
</dbReference>
<reference evidence="8" key="1">
    <citation type="journal article" date="2016" name="Nat. Biotechnol.">
        <title>Sequencing wild and cultivated cassava and related species reveals extensive interspecific hybridization and genetic diversity.</title>
        <authorList>
            <person name="Bredeson J.V."/>
            <person name="Lyons J.B."/>
            <person name="Prochnik S.E."/>
            <person name="Wu G.A."/>
            <person name="Ha C.M."/>
            <person name="Edsinger-Gonzales E."/>
            <person name="Grimwood J."/>
            <person name="Schmutz J."/>
            <person name="Rabbi I.Y."/>
            <person name="Egesi C."/>
            <person name="Nauluvula P."/>
            <person name="Lebot V."/>
            <person name="Ndunguru J."/>
            <person name="Mkamilo G."/>
            <person name="Bart R.S."/>
            <person name="Setter T.L."/>
            <person name="Gleadow R.M."/>
            <person name="Kulakow P."/>
            <person name="Ferguson M.E."/>
            <person name="Rounsley S."/>
            <person name="Rokhsar D.S."/>
        </authorList>
    </citation>
    <scope>NUCLEOTIDE SEQUENCE [LARGE SCALE GENOMIC DNA]</scope>
    <source>
        <strain evidence="8">cv. AM560-2</strain>
    </source>
</reference>
<evidence type="ECO:0000256" key="2">
    <source>
        <dbReference type="ARBA" id="ARBA00009074"/>
    </source>
</evidence>
<dbReference type="STRING" id="3983.A0A2C9VWA7"/>
<dbReference type="OMA" id="NESCFLE"/>
<proteinExistence type="inferred from homology"/>
<comment type="similarity">
    <text evidence="2">Belongs to the UPF0496 family.</text>
</comment>
<dbReference type="GO" id="GO:0016020">
    <property type="term" value="C:membrane"/>
    <property type="evidence" value="ECO:0007669"/>
    <property type="project" value="UniProtKB-SubCell"/>
</dbReference>
<organism evidence="7 8">
    <name type="scientific">Manihot esculenta</name>
    <name type="common">Cassava</name>
    <name type="synonym">Jatropha manihot</name>
    <dbReference type="NCBI Taxonomy" id="3983"/>
    <lineage>
        <taxon>Eukaryota</taxon>
        <taxon>Viridiplantae</taxon>
        <taxon>Streptophyta</taxon>
        <taxon>Embryophyta</taxon>
        <taxon>Tracheophyta</taxon>
        <taxon>Spermatophyta</taxon>
        <taxon>Magnoliopsida</taxon>
        <taxon>eudicotyledons</taxon>
        <taxon>Gunneridae</taxon>
        <taxon>Pentapetalae</taxon>
        <taxon>rosids</taxon>
        <taxon>fabids</taxon>
        <taxon>Malpighiales</taxon>
        <taxon>Euphorbiaceae</taxon>
        <taxon>Crotonoideae</taxon>
        <taxon>Manihoteae</taxon>
        <taxon>Manihot</taxon>
    </lineage>
</organism>
<protein>
    <submittedName>
        <fullName evidence="7">Uncharacterized protein</fullName>
    </submittedName>
</protein>
<keyword evidence="8" id="KW-1185">Reference proteome</keyword>
<evidence type="ECO:0000256" key="4">
    <source>
        <dbReference type="ARBA" id="ARBA00022989"/>
    </source>
</evidence>
<dbReference type="Gramene" id="Manes.05G144000.1.v8.1">
    <property type="protein sequence ID" value="Manes.05G144000.1.v8.1.CDS"/>
    <property type="gene ID" value="Manes.05G144000.v8.1"/>
</dbReference>
<dbReference type="OrthoDB" id="776561at2759"/>
<sequence length="376" mass="43544">MKKLAWPKFKSPFSRAGRARDECSRALSNKLNVNEEYKEAFRTQSYEELWSKIHDQLRRKSVDGVDKLPSSPSVPSYIHLADYLFEPEKQQTLTEMTQSMKFHRFLIDYFEASLDACNLCDLLLRSIHQTRVNYRRIERVIKLSKRVKDSADYTDKFYGKLLGELSAYAMLRNPLSFVAPLQFRDVHDNNLVLLHRMTSELRKIRRKAKFNRIYKKVGGYCLVISHTAILIAMLVIAVHGIVGIVAAPGLVACLLCLFRKKMKLFQGGMKTSLLEKLCAQLDVAAKGTFIMINDFDTVGRLVRSLYEELEHKKALADMCVVSGNTELVKEVVKEFHLHDSNYQEQMDELEEHIYLCFHTINRSRRLVIQEIMVAQK</sequence>
<dbReference type="AlphaFoldDB" id="A0A2C9VWA7"/>
<comment type="subcellular location">
    <subcellularLocation>
        <location evidence="1">Membrane</location>
    </subcellularLocation>
</comment>
<evidence type="ECO:0000256" key="1">
    <source>
        <dbReference type="ARBA" id="ARBA00004370"/>
    </source>
</evidence>
<keyword evidence="5 6" id="KW-0472">Membrane</keyword>
<gene>
    <name evidence="7" type="ORF">MANES_05G144000v8</name>
</gene>
<evidence type="ECO:0000256" key="5">
    <source>
        <dbReference type="ARBA" id="ARBA00023136"/>
    </source>
</evidence>
<dbReference type="PANTHER" id="PTHR31113:SF20">
    <property type="entry name" value="UPF0496 PROTEIN 2-RELATED"/>
    <property type="match status" value="1"/>
</dbReference>
<name>A0A2C9VWA7_MANES</name>
<feature type="transmembrane region" description="Helical" evidence="6">
    <location>
        <begin position="241"/>
        <end position="258"/>
    </location>
</feature>
<keyword evidence="4 6" id="KW-1133">Transmembrane helix</keyword>
<comment type="caution">
    <text evidence="7">The sequence shown here is derived from an EMBL/GenBank/DDBJ whole genome shotgun (WGS) entry which is preliminary data.</text>
</comment>
<evidence type="ECO:0000256" key="3">
    <source>
        <dbReference type="ARBA" id="ARBA00022692"/>
    </source>
</evidence>
<dbReference type="PANTHER" id="PTHR31113">
    <property type="entry name" value="UPF0496 PROTEIN 3-RELATED"/>
    <property type="match status" value="1"/>
</dbReference>
<dbReference type="EMBL" id="CM004391">
    <property type="protein sequence ID" value="OAY50536.1"/>
    <property type="molecule type" value="Genomic_DNA"/>
</dbReference>
<dbReference type="Proteomes" id="UP000091857">
    <property type="component" value="Chromosome 5"/>
</dbReference>
<feature type="transmembrane region" description="Helical" evidence="6">
    <location>
        <begin position="217"/>
        <end position="235"/>
    </location>
</feature>
<accession>A0A2C9VWA7</accession>
<evidence type="ECO:0000313" key="7">
    <source>
        <dbReference type="EMBL" id="OAY50536.1"/>
    </source>
</evidence>
<keyword evidence="3 6" id="KW-0812">Transmembrane</keyword>
<evidence type="ECO:0000313" key="8">
    <source>
        <dbReference type="Proteomes" id="UP000091857"/>
    </source>
</evidence>
<dbReference type="Pfam" id="PF05055">
    <property type="entry name" value="DUF677"/>
    <property type="match status" value="1"/>
</dbReference>
<evidence type="ECO:0000256" key="6">
    <source>
        <dbReference type="SAM" id="Phobius"/>
    </source>
</evidence>